<comment type="caution">
    <text evidence="6">The sequence shown here is derived from an EMBL/GenBank/DDBJ whole genome shotgun (WGS) entry which is preliminary data.</text>
</comment>
<dbReference type="PANTHER" id="PTHR21600">
    <property type="entry name" value="MITOCHONDRIAL RNA PSEUDOURIDINE SYNTHASE"/>
    <property type="match status" value="1"/>
</dbReference>
<proteinExistence type="inferred from homology"/>
<evidence type="ECO:0000256" key="1">
    <source>
        <dbReference type="ARBA" id="ARBA00010876"/>
    </source>
</evidence>
<dbReference type="GO" id="GO:0140098">
    <property type="term" value="F:catalytic activity, acting on RNA"/>
    <property type="evidence" value="ECO:0007669"/>
    <property type="project" value="UniProtKB-ARBA"/>
</dbReference>
<dbReference type="PROSITE" id="PS01129">
    <property type="entry name" value="PSI_RLU"/>
    <property type="match status" value="1"/>
</dbReference>
<evidence type="ECO:0000313" key="7">
    <source>
        <dbReference type="Proteomes" id="UP000178448"/>
    </source>
</evidence>
<evidence type="ECO:0000313" key="6">
    <source>
        <dbReference type="EMBL" id="OGG01867.1"/>
    </source>
</evidence>
<comment type="function">
    <text evidence="4">Responsible for synthesis of pseudouridine from uracil.</text>
</comment>
<keyword evidence="2 4" id="KW-0413">Isomerase</keyword>
<dbReference type="CDD" id="cd02869">
    <property type="entry name" value="PseudoU_synth_RluA_like"/>
    <property type="match status" value="1"/>
</dbReference>
<dbReference type="GO" id="GO:0000455">
    <property type="term" value="P:enzyme-directed rRNA pseudouridine synthesis"/>
    <property type="evidence" value="ECO:0007669"/>
    <property type="project" value="TreeGrafter"/>
</dbReference>
<feature type="domain" description="Pseudouridine synthase RsuA/RluA-like" evidence="5">
    <location>
        <begin position="22"/>
        <end position="187"/>
    </location>
</feature>
<comment type="similarity">
    <text evidence="1 4">Belongs to the pseudouridine synthase RluA family.</text>
</comment>
<evidence type="ECO:0000256" key="4">
    <source>
        <dbReference type="RuleBase" id="RU362028"/>
    </source>
</evidence>
<dbReference type="Pfam" id="PF00849">
    <property type="entry name" value="PseudoU_synth_2"/>
    <property type="match status" value="1"/>
</dbReference>
<name>A0A1F5YPF4_9BACT</name>
<dbReference type="EMBL" id="MFJD01000009">
    <property type="protein sequence ID" value="OGG01867.1"/>
    <property type="molecule type" value="Genomic_DNA"/>
</dbReference>
<dbReference type="STRING" id="1798374.A2Z33_01285"/>
<dbReference type="Gene3D" id="3.30.2350.10">
    <property type="entry name" value="Pseudouridine synthase"/>
    <property type="match status" value="1"/>
</dbReference>
<dbReference type="Proteomes" id="UP000178448">
    <property type="component" value="Unassembled WGS sequence"/>
</dbReference>
<dbReference type="InterPro" id="IPR006145">
    <property type="entry name" value="PsdUridine_synth_RsuA/RluA"/>
</dbReference>
<organism evidence="6 7">
    <name type="scientific">Candidatus Gottesmanbacteria bacterium RBG_16_52_11</name>
    <dbReference type="NCBI Taxonomy" id="1798374"/>
    <lineage>
        <taxon>Bacteria</taxon>
        <taxon>Candidatus Gottesmaniibacteriota</taxon>
    </lineage>
</organism>
<dbReference type="InterPro" id="IPR020103">
    <property type="entry name" value="PsdUridine_synth_cat_dom_sf"/>
</dbReference>
<comment type="catalytic activity">
    <reaction evidence="4">
        <text>a uridine in RNA = a pseudouridine in RNA</text>
        <dbReference type="Rhea" id="RHEA:48348"/>
        <dbReference type="Rhea" id="RHEA-COMP:12068"/>
        <dbReference type="Rhea" id="RHEA-COMP:12069"/>
        <dbReference type="ChEBI" id="CHEBI:65314"/>
        <dbReference type="ChEBI" id="CHEBI:65315"/>
    </reaction>
</comment>
<dbReference type="PANTHER" id="PTHR21600:SF44">
    <property type="entry name" value="RIBOSOMAL LARGE SUBUNIT PSEUDOURIDINE SYNTHASE D"/>
    <property type="match status" value="1"/>
</dbReference>
<evidence type="ECO:0000256" key="3">
    <source>
        <dbReference type="PIRSR" id="PIRSR606225-1"/>
    </source>
</evidence>
<dbReference type="InterPro" id="IPR006225">
    <property type="entry name" value="PsdUridine_synth_RluC/D"/>
</dbReference>
<accession>A0A1F5YPF4</accession>
<dbReference type="GO" id="GO:0009982">
    <property type="term" value="F:pseudouridine synthase activity"/>
    <property type="evidence" value="ECO:0007669"/>
    <property type="project" value="InterPro"/>
</dbReference>
<evidence type="ECO:0000256" key="2">
    <source>
        <dbReference type="ARBA" id="ARBA00023235"/>
    </source>
</evidence>
<dbReference type="GO" id="GO:0003723">
    <property type="term" value="F:RNA binding"/>
    <property type="evidence" value="ECO:0007669"/>
    <property type="project" value="InterPro"/>
</dbReference>
<dbReference type="InterPro" id="IPR050188">
    <property type="entry name" value="RluA_PseudoU_synthase"/>
</dbReference>
<feature type="active site" evidence="3">
    <location>
        <position position="76"/>
    </location>
</feature>
<dbReference type="EC" id="5.4.99.-" evidence="4"/>
<dbReference type="SUPFAM" id="SSF55120">
    <property type="entry name" value="Pseudouridine synthase"/>
    <property type="match status" value="1"/>
</dbReference>
<gene>
    <name evidence="6" type="ORF">A2Z33_01285</name>
</gene>
<dbReference type="AlphaFoldDB" id="A0A1F5YPF4"/>
<protein>
    <recommendedName>
        <fullName evidence="4">Pseudouridine synthase</fullName>
        <ecNumber evidence="4">5.4.99.-</ecNumber>
    </recommendedName>
</protein>
<sequence>MKAGPDRGFSHIPVVFEDEVILAVDKPPGTVVNKAVSVNGYTVQDFMQSRFPDIFPEQPGTGDDFLMRSGIVHRLDKETSGILILAKTREAYAKLINQFKHRLVKKSYLALVHGKVVPAEGEIRAPVGRLPWNPERFGIVPEGKEAVTGFRTLEYLILDSPTGDMPATRLILKPLTGRTHQIRVHLKYINHPILGDYLYAGRKTSRDDRIWIPRVMLHAYDITIRHPVSGQNQTLTAPEPHDMMDVRARVTGHPNT</sequence>
<dbReference type="NCBIfam" id="TIGR00005">
    <property type="entry name" value="rluA_subfam"/>
    <property type="match status" value="1"/>
</dbReference>
<dbReference type="InterPro" id="IPR006224">
    <property type="entry name" value="PsdUridine_synth_RluA-like_CS"/>
</dbReference>
<evidence type="ECO:0000259" key="5">
    <source>
        <dbReference type="Pfam" id="PF00849"/>
    </source>
</evidence>
<reference evidence="6 7" key="1">
    <citation type="journal article" date="2016" name="Nat. Commun.">
        <title>Thousands of microbial genomes shed light on interconnected biogeochemical processes in an aquifer system.</title>
        <authorList>
            <person name="Anantharaman K."/>
            <person name="Brown C.T."/>
            <person name="Hug L.A."/>
            <person name="Sharon I."/>
            <person name="Castelle C.J."/>
            <person name="Probst A.J."/>
            <person name="Thomas B.C."/>
            <person name="Singh A."/>
            <person name="Wilkins M.J."/>
            <person name="Karaoz U."/>
            <person name="Brodie E.L."/>
            <person name="Williams K.H."/>
            <person name="Hubbard S.S."/>
            <person name="Banfield J.F."/>
        </authorList>
    </citation>
    <scope>NUCLEOTIDE SEQUENCE [LARGE SCALE GENOMIC DNA]</scope>
</reference>